<keyword evidence="7 8" id="KW-0472">Membrane</keyword>
<evidence type="ECO:0000313" key="11">
    <source>
        <dbReference type="Proteomes" id="UP000460272"/>
    </source>
</evidence>
<comment type="similarity">
    <text evidence="2">Belongs to the binding-protein-dependent transport system permease family. CysTW subfamily.</text>
</comment>
<dbReference type="RefSeq" id="WP_145850986.1">
    <property type="nucleotide sequence ID" value="NZ_RPFW01000001.1"/>
</dbReference>
<dbReference type="Pfam" id="PF00528">
    <property type="entry name" value="BPD_transp_1"/>
    <property type="match status" value="1"/>
</dbReference>
<evidence type="ECO:0000256" key="3">
    <source>
        <dbReference type="ARBA" id="ARBA00022448"/>
    </source>
</evidence>
<accession>A0A6P2C487</accession>
<evidence type="ECO:0000256" key="8">
    <source>
        <dbReference type="RuleBase" id="RU363032"/>
    </source>
</evidence>
<name>A0A6P2C487_9ACTN</name>
<feature type="transmembrane region" description="Helical" evidence="8">
    <location>
        <begin position="128"/>
        <end position="148"/>
    </location>
</feature>
<dbReference type="Gene3D" id="1.10.3720.10">
    <property type="entry name" value="MetI-like"/>
    <property type="match status" value="1"/>
</dbReference>
<evidence type="ECO:0000256" key="7">
    <source>
        <dbReference type="ARBA" id="ARBA00023136"/>
    </source>
</evidence>
<evidence type="ECO:0000256" key="5">
    <source>
        <dbReference type="ARBA" id="ARBA00022692"/>
    </source>
</evidence>
<dbReference type="PROSITE" id="PS50928">
    <property type="entry name" value="ABC_TM1"/>
    <property type="match status" value="1"/>
</dbReference>
<feature type="transmembrane region" description="Helical" evidence="8">
    <location>
        <begin position="234"/>
        <end position="256"/>
    </location>
</feature>
<feature type="transmembrane region" description="Helical" evidence="8">
    <location>
        <begin position="204"/>
        <end position="222"/>
    </location>
</feature>
<dbReference type="Proteomes" id="UP000460272">
    <property type="component" value="Unassembled WGS sequence"/>
</dbReference>
<reference evidence="10 11" key="1">
    <citation type="submission" date="2018-11" db="EMBL/GenBank/DDBJ databases">
        <title>Trebonia kvetii gen.nov., sp.nov., a novel acidophilic actinobacterium, and proposal of the new actinobacterial family Treboniaceae fam. nov.</title>
        <authorList>
            <person name="Rapoport D."/>
            <person name="Sagova-Mareckova M."/>
            <person name="Sedlacek I."/>
            <person name="Provaznik J."/>
            <person name="Kralova S."/>
            <person name="Pavlinic D."/>
            <person name="Benes V."/>
            <person name="Kopecky J."/>
        </authorList>
    </citation>
    <scope>NUCLEOTIDE SEQUENCE [LARGE SCALE GENOMIC DNA]</scope>
    <source>
        <strain evidence="10 11">15Tr583</strain>
    </source>
</reference>
<sequence length="269" mass="28892">MESRGLRIALRVWVALVLLFLFIPIALIVLYAFNKSNIESWPIPGFTTHWFSVAWHDSQVRSALWLSVQVGLAATALALVLGGMVSFALYQFKFFGRDAISLLLVLPIALPGIITGIALNSFFSFTGIQFSILTIVAGHATFCIVVVFNNLIARLRRLPGSVTEASMDLGARGWQTLRYVTLPLSATALVSGALLAFALSFDEVIVTIFTAGAQNTLPLWIFGAIRLGQQLPEVNAVVTIVILLTLIPVVLAARLAGAGALSRSGGNRG</sequence>
<comment type="subcellular location">
    <subcellularLocation>
        <location evidence="1 8">Cell membrane</location>
        <topology evidence="1 8">Multi-pass membrane protein</topology>
    </subcellularLocation>
</comment>
<dbReference type="InterPro" id="IPR051789">
    <property type="entry name" value="Bact_Polyamine_Transport"/>
</dbReference>
<evidence type="ECO:0000256" key="2">
    <source>
        <dbReference type="ARBA" id="ARBA00007069"/>
    </source>
</evidence>
<comment type="caution">
    <text evidence="10">The sequence shown here is derived from an EMBL/GenBank/DDBJ whole genome shotgun (WGS) entry which is preliminary data.</text>
</comment>
<feature type="transmembrane region" description="Helical" evidence="8">
    <location>
        <begin position="102"/>
        <end position="122"/>
    </location>
</feature>
<feature type="transmembrane region" description="Helical" evidence="8">
    <location>
        <begin position="63"/>
        <end position="90"/>
    </location>
</feature>
<dbReference type="InterPro" id="IPR035906">
    <property type="entry name" value="MetI-like_sf"/>
</dbReference>
<keyword evidence="6 8" id="KW-1133">Transmembrane helix</keyword>
<keyword evidence="3 8" id="KW-0813">Transport</keyword>
<dbReference type="AlphaFoldDB" id="A0A6P2C487"/>
<dbReference type="InterPro" id="IPR000515">
    <property type="entry name" value="MetI-like"/>
</dbReference>
<dbReference type="GO" id="GO:0005886">
    <property type="term" value="C:plasma membrane"/>
    <property type="evidence" value="ECO:0007669"/>
    <property type="project" value="UniProtKB-SubCell"/>
</dbReference>
<dbReference type="OrthoDB" id="6496035at2"/>
<dbReference type="SUPFAM" id="SSF161098">
    <property type="entry name" value="MetI-like"/>
    <property type="match status" value="1"/>
</dbReference>
<organism evidence="10 11">
    <name type="scientific">Trebonia kvetii</name>
    <dbReference type="NCBI Taxonomy" id="2480626"/>
    <lineage>
        <taxon>Bacteria</taxon>
        <taxon>Bacillati</taxon>
        <taxon>Actinomycetota</taxon>
        <taxon>Actinomycetes</taxon>
        <taxon>Streptosporangiales</taxon>
        <taxon>Treboniaceae</taxon>
        <taxon>Trebonia</taxon>
    </lineage>
</organism>
<evidence type="ECO:0000256" key="1">
    <source>
        <dbReference type="ARBA" id="ARBA00004651"/>
    </source>
</evidence>
<dbReference type="CDD" id="cd06261">
    <property type="entry name" value="TM_PBP2"/>
    <property type="match status" value="1"/>
</dbReference>
<keyword evidence="11" id="KW-1185">Reference proteome</keyword>
<evidence type="ECO:0000256" key="6">
    <source>
        <dbReference type="ARBA" id="ARBA00022989"/>
    </source>
</evidence>
<dbReference type="PANTHER" id="PTHR43848">
    <property type="entry name" value="PUTRESCINE TRANSPORT SYSTEM PERMEASE PROTEIN POTI"/>
    <property type="match status" value="1"/>
</dbReference>
<evidence type="ECO:0000313" key="10">
    <source>
        <dbReference type="EMBL" id="TVZ06232.1"/>
    </source>
</evidence>
<protein>
    <submittedName>
        <fullName evidence="10">ABC transporter permease</fullName>
    </submittedName>
</protein>
<keyword evidence="5 8" id="KW-0812">Transmembrane</keyword>
<keyword evidence="4" id="KW-1003">Cell membrane</keyword>
<dbReference type="EMBL" id="RPFW01000001">
    <property type="protein sequence ID" value="TVZ06232.1"/>
    <property type="molecule type" value="Genomic_DNA"/>
</dbReference>
<feature type="domain" description="ABC transmembrane type-1" evidence="9">
    <location>
        <begin position="64"/>
        <end position="252"/>
    </location>
</feature>
<gene>
    <name evidence="10" type="ORF">EAS64_01975</name>
</gene>
<dbReference type="PANTHER" id="PTHR43848:SF2">
    <property type="entry name" value="PUTRESCINE TRANSPORT SYSTEM PERMEASE PROTEIN POTI"/>
    <property type="match status" value="1"/>
</dbReference>
<proteinExistence type="inferred from homology"/>
<evidence type="ECO:0000256" key="4">
    <source>
        <dbReference type="ARBA" id="ARBA00022475"/>
    </source>
</evidence>
<dbReference type="GO" id="GO:0055085">
    <property type="term" value="P:transmembrane transport"/>
    <property type="evidence" value="ECO:0007669"/>
    <property type="project" value="InterPro"/>
</dbReference>
<feature type="transmembrane region" description="Helical" evidence="8">
    <location>
        <begin position="12"/>
        <end position="33"/>
    </location>
</feature>
<feature type="transmembrane region" description="Helical" evidence="8">
    <location>
        <begin position="177"/>
        <end position="198"/>
    </location>
</feature>
<evidence type="ECO:0000259" key="9">
    <source>
        <dbReference type="PROSITE" id="PS50928"/>
    </source>
</evidence>